<dbReference type="Proteomes" id="UP000235220">
    <property type="component" value="Chromosome 2"/>
</dbReference>
<dbReference type="Gramene" id="Jr02_06810_p1">
    <property type="protein sequence ID" value="cds.Jr02_06810_p1"/>
    <property type="gene ID" value="Jr02_06810"/>
</dbReference>
<dbReference type="KEGG" id="jre:109009695"/>
<protein>
    <submittedName>
        <fullName evidence="2">Uncharacterized mitochondrial protein AtMg00810-like</fullName>
    </submittedName>
</protein>
<dbReference type="OrthoDB" id="1300644at2759"/>
<proteinExistence type="predicted"/>
<organism evidence="1 2">
    <name type="scientific">Juglans regia</name>
    <name type="common">English walnut</name>
    <dbReference type="NCBI Taxonomy" id="51240"/>
    <lineage>
        <taxon>Eukaryota</taxon>
        <taxon>Viridiplantae</taxon>
        <taxon>Streptophyta</taxon>
        <taxon>Embryophyta</taxon>
        <taxon>Tracheophyta</taxon>
        <taxon>Spermatophyta</taxon>
        <taxon>Magnoliopsida</taxon>
        <taxon>eudicotyledons</taxon>
        <taxon>Gunneridae</taxon>
        <taxon>Pentapetalae</taxon>
        <taxon>rosids</taxon>
        <taxon>fabids</taxon>
        <taxon>Fagales</taxon>
        <taxon>Juglandaceae</taxon>
        <taxon>Juglans</taxon>
    </lineage>
</organism>
<dbReference type="RefSeq" id="XP_018845826.1">
    <property type="nucleotide sequence ID" value="XM_018990281.1"/>
</dbReference>
<accession>A0A2I4GPJ9</accession>
<reference evidence="2" key="1">
    <citation type="submission" date="2025-08" db="UniProtKB">
        <authorList>
            <consortium name="RefSeq"/>
        </authorList>
    </citation>
    <scope>IDENTIFICATION</scope>
    <source>
        <tissue evidence="2">Leaves</tissue>
    </source>
</reference>
<dbReference type="PANTHER" id="PTHR11439:SF498">
    <property type="entry name" value="DNAK FAMILY PROTEIN"/>
    <property type="match status" value="1"/>
</dbReference>
<dbReference type="STRING" id="51240.A0A2I4GPJ9"/>
<keyword evidence="1" id="KW-1185">Reference proteome</keyword>
<dbReference type="GeneID" id="109009695"/>
<sequence length="222" mass="24746">MLFPKLSFSRIFSPLTSKPRILALKFFLGLEVARSSGGIFLNQRKYALDILSDSGQLGARTASFPMEQHLKLSNEDEPLLPDPSIYRRLVGRLIYLTITRPDIVYAVNILSQFMHAPRVSHMTAAMCVLRYIKGSPGQGIFFSSTSTTQVTAYTDSNWASYPTTRHSTTGYFIQLEAREDIEMSSSVSLHPDLPENGVWLAFTGIIMVEAVAYAIGNRITTL</sequence>
<evidence type="ECO:0000313" key="1">
    <source>
        <dbReference type="Proteomes" id="UP000235220"/>
    </source>
</evidence>
<name>A0A2I4GPJ9_JUGRE</name>
<dbReference type="PANTHER" id="PTHR11439">
    <property type="entry name" value="GAG-POL-RELATED RETROTRANSPOSON"/>
    <property type="match status" value="1"/>
</dbReference>
<dbReference type="AlphaFoldDB" id="A0A2I4GPJ9"/>
<evidence type="ECO:0000313" key="2">
    <source>
        <dbReference type="RefSeq" id="XP_018845826.1"/>
    </source>
</evidence>
<gene>
    <name evidence="2" type="primary">LOC109009695</name>
</gene>